<dbReference type="PIRSF" id="PIRSF002741">
    <property type="entry name" value="MppA"/>
    <property type="match status" value="1"/>
</dbReference>
<dbReference type="EMBL" id="CADCWF010000023">
    <property type="protein sequence ID" value="CAA9538061.1"/>
    <property type="molecule type" value="Genomic_DNA"/>
</dbReference>
<dbReference type="Gene3D" id="3.10.105.10">
    <property type="entry name" value="Dipeptide-binding Protein, Domain 3"/>
    <property type="match status" value="1"/>
</dbReference>
<dbReference type="InterPro" id="IPR023765">
    <property type="entry name" value="SBP_5_CS"/>
</dbReference>
<evidence type="ECO:0000313" key="4">
    <source>
        <dbReference type="EMBL" id="CAA9538061.1"/>
    </source>
</evidence>
<dbReference type="InterPro" id="IPR006311">
    <property type="entry name" value="TAT_signal"/>
</dbReference>
<reference evidence="4" key="1">
    <citation type="submission" date="2020-02" db="EMBL/GenBank/DDBJ databases">
        <authorList>
            <person name="Meier V. D."/>
        </authorList>
    </citation>
    <scope>NUCLEOTIDE SEQUENCE</scope>
    <source>
        <strain evidence="4">AVDCRST_MAG59</strain>
    </source>
</reference>
<feature type="domain" description="Solute-binding protein family 5" evidence="3">
    <location>
        <begin position="108"/>
        <end position="461"/>
    </location>
</feature>
<gene>
    <name evidence="4" type="ORF">AVDCRST_MAG59-534</name>
</gene>
<dbReference type="GO" id="GO:0030288">
    <property type="term" value="C:outer membrane-bounded periplasmic space"/>
    <property type="evidence" value="ECO:0007669"/>
    <property type="project" value="UniProtKB-ARBA"/>
</dbReference>
<sequence>MILRDNEMAVLIRALRGRRLDRRDVLRGAALGLAGGAVTGSGLATGQPAVAASRQEGTPAAEPIGAITWALESDPVNLIPFGGVSSSNMWGKELMYDSLLQWDRDLAIQPALAESYEAAEDATSYTFNLRRGVSFHDGQEMTARDVKYSLDLALAPPPPGIEIAFLANVAGVEIVDDYTVTVTMSKPDPSFPGTLAWARYTPIVPEGIADRINLLSEGIGTGPYQLVEFVPNSRVVYTAYDAYWAPGVPCVQDITFSVLPDEQSRVAALRSGEIDGGTFTADVVTTLEGDESLTVLEGLFAAPRVIQFNTTEDVPWRDVRVRQAINLAIDRQEIIDNVYGGRAQLSGPIPPGYGDWPLPADQLAEFYTPDVERAQALMAEAGLADGFAVTLQAIAAPREFTQIAEIVRERLRPLNIEVTVEPLEIGSFASNIGDGSFQWASTGRGMRGDPSGFVVDFRTGTTLNETWFGDGWANEELNTLYDEALATADPAVRLEAYRRIQEIILEEAANLYTVQPYKFQVVGPRLEGMYVSYTDFNPGLRTACVVEG</sequence>
<dbReference type="PROSITE" id="PS51318">
    <property type="entry name" value="TAT"/>
    <property type="match status" value="1"/>
</dbReference>
<dbReference type="GO" id="GO:0015833">
    <property type="term" value="P:peptide transport"/>
    <property type="evidence" value="ECO:0007669"/>
    <property type="project" value="TreeGrafter"/>
</dbReference>
<comment type="similarity">
    <text evidence="1">Belongs to the bacterial solute-binding protein 5 family.</text>
</comment>
<dbReference type="Gene3D" id="3.40.190.10">
    <property type="entry name" value="Periplasmic binding protein-like II"/>
    <property type="match status" value="1"/>
</dbReference>
<dbReference type="InterPro" id="IPR000914">
    <property type="entry name" value="SBP_5_dom"/>
</dbReference>
<accession>A0A6J4U1S0</accession>
<keyword evidence="2" id="KW-0732">Signal</keyword>
<dbReference type="GO" id="GO:0043190">
    <property type="term" value="C:ATP-binding cassette (ABC) transporter complex"/>
    <property type="evidence" value="ECO:0007669"/>
    <property type="project" value="InterPro"/>
</dbReference>
<name>A0A6J4U1S0_9BACT</name>
<dbReference type="PANTHER" id="PTHR30290">
    <property type="entry name" value="PERIPLASMIC BINDING COMPONENT OF ABC TRANSPORTER"/>
    <property type="match status" value="1"/>
</dbReference>
<dbReference type="AlphaFoldDB" id="A0A6J4U1S0"/>
<evidence type="ECO:0000259" key="3">
    <source>
        <dbReference type="Pfam" id="PF00496"/>
    </source>
</evidence>
<dbReference type="Pfam" id="PF00496">
    <property type="entry name" value="SBP_bac_5"/>
    <property type="match status" value="1"/>
</dbReference>
<dbReference type="CDD" id="cd00995">
    <property type="entry name" value="PBP2_NikA_DppA_OppA_like"/>
    <property type="match status" value="1"/>
</dbReference>
<evidence type="ECO:0000256" key="2">
    <source>
        <dbReference type="ARBA" id="ARBA00022729"/>
    </source>
</evidence>
<organism evidence="4">
    <name type="scientific">uncultured Thermomicrobiales bacterium</name>
    <dbReference type="NCBI Taxonomy" id="1645740"/>
    <lineage>
        <taxon>Bacteria</taxon>
        <taxon>Pseudomonadati</taxon>
        <taxon>Thermomicrobiota</taxon>
        <taxon>Thermomicrobia</taxon>
        <taxon>Thermomicrobiales</taxon>
        <taxon>environmental samples</taxon>
    </lineage>
</organism>
<proteinExistence type="inferred from homology"/>
<dbReference type="SUPFAM" id="SSF53850">
    <property type="entry name" value="Periplasmic binding protein-like II"/>
    <property type="match status" value="1"/>
</dbReference>
<protein>
    <submittedName>
        <fullName evidence="4">Dipeptide-binding ABC transporter, periplasmic substrate-binding component</fullName>
    </submittedName>
</protein>
<evidence type="ECO:0000256" key="1">
    <source>
        <dbReference type="ARBA" id="ARBA00005695"/>
    </source>
</evidence>
<dbReference type="PROSITE" id="PS01040">
    <property type="entry name" value="SBP_BACTERIAL_5"/>
    <property type="match status" value="1"/>
</dbReference>
<dbReference type="InterPro" id="IPR030678">
    <property type="entry name" value="Peptide/Ni-bd"/>
</dbReference>
<dbReference type="GO" id="GO:1904680">
    <property type="term" value="F:peptide transmembrane transporter activity"/>
    <property type="evidence" value="ECO:0007669"/>
    <property type="project" value="TreeGrafter"/>
</dbReference>
<dbReference type="InterPro" id="IPR039424">
    <property type="entry name" value="SBP_5"/>
</dbReference>